<accession>A0ABY7FJP0</accession>
<feature type="compositionally biased region" description="Polar residues" evidence="1">
    <location>
        <begin position="457"/>
        <end position="474"/>
    </location>
</feature>
<keyword evidence="3" id="KW-1185">Reference proteome</keyword>
<feature type="compositionally biased region" description="Polar residues" evidence="1">
    <location>
        <begin position="1"/>
        <end position="26"/>
    </location>
</feature>
<gene>
    <name evidence="2" type="ORF">MAR_015226</name>
</gene>
<feature type="compositionally biased region" description="Polar residues" evidence="1">
    <location>
        <begin position="429"/>
        <end position="440"/>
    </location>
</feature>
<feature type="compositionally biased region" description="Polar residues" evidence="1">
    <location>
        <begin position="390"/>
        <end position="400"/>
    </location>
</feature>
<name>A0ABY7FJP0_MYAAR</name>
<feature type="compositionally biased region" description="Basic and acidic residues" evidence="1">
    <location>
        <begin position="67"/>
        <end position="80"/>
    </location>
</feature>
<protein>
    <submittedName>
        <fullName evidence="2">Uncharacterized protein</fullName>
    </submittedName>
</protein>
<feature type="region of interest" description="Disordered" evidence="1">
    <location>
        <begin position="1"/>
        <end position="204"/>
    </location>
</feature>
<evidence type="ECO:0000256" key="1">
    <source>
        <dbReference type="SAM" id="MobiDB-lite"/>
    </source>
</evidence>
<feature type="compositionally biased region" description="Polar residues" evidence="1">
    <location>
        <begin position="161"/>
        <end position="180"/>
    </location>
</feature>
<dbReference type="EMBL" id="CP111023">
    <property type="protein sequence ID" value="WAR21252.1"/>
    <property type="molecule type" value="Genomic_DNA"/>
</dbReference>
<feature type="compositionally biased region" description="Polar residues" evidence="1">
    <location>
        <begin position="119"/>
        <end position="129"/>
    </location>
</feature>
<proteinExistence type="predicted"/>
<feature type="compositionally biased region" description="Low complexity" evidence="1">
    <location>
        <begin position="34"/>
        <end position="45"/>
    </location>
</feature>
<dbReference type="Proteomes" id="UP001164746">
    <property type="component" value="Chromosome 12"/>
</dbReference>
<feature type="compositionally biased region" description="Polar residues" evidence="1">
    <location>
        <begin position="49"/>
        <end position="59"/>
    </location>
</feature>
<feature type="compositionally biased region" description="Basic and acidic residues" evidence="1">
    <location>
        <begin position="401"/>
        <end position="424"/>
    </location>
</feature>
<evidence type="ECO:0000313" key="2">
    <source>
        <dbReference type="EMBL" id="WAR21252.1"/>
    </source>
</evidence>
<feature type="compositionally biased region" description="Basic and acidic residues" evidence="1">
    <location>
        <begin position="143"/>
        <end position="152"/>
    </location>
</feature>
<feature type="region of interest" description="Disordered" evidence="1">
    <location>
        <begin position="341"/>
        <end position="476"/>
    </location>
</feature>
<evidence type="ECO:0000313" key="3">
    <source>
        <dbReference type="Proteomes" id="UP001164746"/>
    </source>
</evidence>
<sequence>MDLDQYNVQQLEQRMMSESTPGSQKKQVARADYSSQGNSQQMQSGILYPSTSLSGNRLTNKAPGTIEDNKNIRTEADEKQGSGVNQSDKREGKQPNNSDSKPDDASARQKQSPCDGGQASPSDNPGSTGDSHDGSIEQPVTGKDQETPHDLIGKPPKLFPRSSQLQEEISVGDPQTTNTKRTVHTDSGGYKTMERSTLHETPTQSKFTMRNSYNNKSIQPKLKYTGKGQTKALHGNNNQQSAASIRQSGISKHVSLRGDASNYRSVFDTSTGSDKLKSNGEYEISKQGRVWCIRDLKTNKLTTLKTIKANEVFFESKELVSVDGVFHQLIVHNGKKPKLEIAERSSSSSEDERKPNPCDFSYGSKSDDYSKASTTPNSLPESEEPKVEETQGSGDNQSNERAIKQQDNSRNKPDYASRGLKQDPGDGGQTSPSDNPGSTGDSHDGSTEQPGKPPFTGTGQEKTNLHPNSSNCQGQDDIVGARKQEKAADFVSTENHENELHNCKMSKNKPLSSSKYMIIRQGRLFFIQDKRDKDKECETTNEPSGKKEKERKIVNIKIPLNSGGTQGVDEKTSMEHFVIVHVNGDEETVCLNMEKLMKLNYLLKYPDFLEQICKTFQPSYILKIERSETEIIFPCSKDKTNASKLLENILSKANLVYTELPVNGLCEDTVKEQLKLSQVDTKVHWIVDSNQSKVLIVCHRSDEVKAARYVSESIKAAKSNNKSLEMPLCVKQMFEKELEDTFQKDFPNIQYKWSPVGEYRCSMTLDGRHRNEAVKWIEFECVNSVGRVSFEHIMSGCSVDAIHKLIETLHVNQGKHTIYWDIIEKEKNVLFCSLAGAPAVSHIEKRLRNSIVQKSFDLPEKLSDERVQTLLQFILSELKSKFEYIVGEPFVTEQSDACSSLQFSFFKKDQKGLEPEIKCLLGKYRAVEVTRCFDHNPVKCSYFKIEANRGKIEKKFHTVLKHNCSFKGKCKIQIIGEKNDVDCCTSYIDKLTKQHIVCHMEGPDKTFCQIGEGSAVLNIPKWESGKEKYKLSQAFKSILDAAEKEETYNIAVAVIPTSWQSHKHMKIIFNTFDNYVKKRSAMDPSINMTFCCSIEGTFEDCIGMFNKAAEKLKCTSQSITEKMEIVINSGSFAHVAAEVLVNSANVNLKMKEGKISSLILMREGGSKREKKKPKDISRTLFFGRARVHGEYGTLDNVDSQVLVYLWEKDEIKREDKLSKKDPRNWDILETKSSDALLVIEKFQVADTILTEIMNSMDMSKSDCSLIILTEGMHNKSHLFGYIQNLEPVDLAGKNCVVLDVFGEDSCVNQLISTVKQLQGIIVEIYVYFIRL</sequence>
<reference evidence="2" key="1">
    <citation type="submission" date="2022-11" db="EMBL/GenBank/DDBJ databases">
        <title>Centuries of genome instability and evolution in soft-shell clam transmissible cancer (bioRxiv).</title>
        <authorList>
            <person name="Hart S.F.M."/>
            <person name="Yonemitsu M.A."/>
            <person name="Giersch R.M."/>
            <person name="Beal B.F."/>
            <person name="Arriagada G."/>
            <person name="Davis B.W."/>
            <person name="Ostrander E.A."/>
            <person name="Goff S.P."/>
            <person name="Metzger M.J."/>
        </authorList>
    </citation>
    <scope>NUCLEOTIDE SEQUENCE</scope>
    <source>
        <strain evidence="2">MELC-2E11</strain>
        <tissue evidence="2">Siphon/mantle</tissue>
    </source>
</reference>
<organism evidence="2 3">
    <name type="scientific">Mya arenaria</name>
    <name type="common">Soft-shell clam</name>
    <dbReference type="NCBI Taxonomy" id="6604"/>
    <lineage>
        <taxon>Eukaryota</taxon>
        <taxon>Metazoa</taxon>
        <taxon>Spiralia</taxon>
        <taxon>Lophotrochozoa</taxon>
        <taxon>Mollusca</taxon>
        <taxon>Bivalvia</taxon>
        <taxon>Autobranchia</taxon>
        <taxon>Heteroconchia</taxon>
        <taxon>Euheterodonta</taxon>
        <taxon>Imparidentia</taxon>
        <taxon>Neoheterodontei</taxon>
        <taxon>Myida</taxon>
        <taxon>Myoidea</taxon>
        <taxon>Myidae</taxon>
        <taxon>Mya</taxon>
    </lineage>
</organism>
<feature type="compositionally biased region" description="Polar residues" evidence="1">
    <location>
        <begin position="371"/>
        <end position="380"/>
    </location>
</feature>